<reference evidence="3 4" key="1">
    <citation type="submission" date="2020-10" db="EMBL/GenBank/DDBJ databases">
        <title>Degradation of 1,4-Dioxane by Xanthobacter sp. YN2, via a Novel Group-2 Soluble Di-Iron Monooxygenase.</title>
        <authorList>
            <person name="Ma F."/>
            <person name="Wang Y."/>
            <person name="Yang J."/>
            <person name="Guo H."/>
            <person name="Su D."/>
            <person name="Yu L."/>
        </authorList>
    </citation>
    <scope>NUCLEOTIDE SEQUENCE [LARGE SCALE GENOMIC DNA]</scope>
    <source>
        <strain evidence="3 4">YN2</strain>
        <plasmid evidence="3 4">unnamed2</plasmid>
    </source>
</reference>
<keyword evidence="4" id="KW-1185">Reference proteome</keyword>
<name>A0A974PVB9_9HYPH</name>
<dbReference type="Proteomes" id="UP000596427">
    <property type="component" value="Plasmid unnamed2"/>
</dbReference>
<feature type="region of interest" description="Disordered" evidence="2">
    <location>
        <begin position="585"/>
        <end position="612"/>
    </location>
</feature>
<evidence type="ECO:0000256" key="1">
    <source>
        <dbReference type="SAM" id="Coils"/>
    </source>
</evidence>
<evidence type="ECO:0000313" key="4">
    <source>
        <dbReference type="Proteomes" id="UP000596427"/>
    </source>
</evidence>
<dbReference type="AlphaFoldDB" id="A0A974PVB9"/>
<evidence type="ECO:0000256" key="2">
    <source>
        <dbReference type="SAM" id="MobiDB-lite"/>
    </source>
</evidence>
<accession>A0A974PVB9</accession>
<protein>
    <submittedName>
        <fullName evidence="3">Uncharacterized protein</fullName>
    </submittedName>
</protein>
<feature type="coiled-coil region" evidence="1">
    <location>
        <begin position="468"/>
        <end position="509"/>
    </location>
</feature>
<evidence type="ECO:0000313" key="3">
    <source>
        <dbReference type="EMBL" id="QRG10176.1"/>
    </source>
</evidence>
<dbReference type="EMBL" id="CP063364">
    <property type="protein sequence ID" value="QRG10176.1"/>
    <property type="molecule type" value="Genomic_DNA"/>
</dbReference>
<keyword evidence="3" id="KW-0614">Plasmid</keyword>
<sequence>MSLDIFTRYQSEALDFARQHPAEDLPLEFGEAFDASWREGLLFGQSVSSSTSRMEGVQDYLGGIREKTGTVLTNPALGGGDAALAELNGQLTALAPRFPDLNLKPLTTEDLDRLGEDKARRARQVYQRAASREHTWGGAAGLALGSLASGAADPVNIVTVPLAAPASLGILGTALATAGITAGTQIGIEALAAPFKERVEPGYGASGEAAQNVLMAGVAGGVLGGGVKGLSALWTRYRTGSWPRSVRDAGNVVASEGQIADTNLVPTVEGEIAHRTALQKAIDDLVSGRPVDVSENVTPDLLRAYGERLSPVLEARSKAIAAEETAFALEREAARLPASMERLSELQLSEIRGSARSLNQEAAAAFASLRAEADSLASRRAAIEARIPDRDALRTEVEGLRSDLAAAEQRLAGARTPTDPDTAARLSAVEQDLAGEGLSASRRAELEAERASITETLAATAPGDARAIASLTAEAKGLRTALTRKEKALARAEETDARARAKLDKADADLPRRITAGEQRAAGRREAVTTEMRRTIARLAQDGYGVRLSQDEAAQIAGRILDAGDGEADQVLRSVTEDLVDRALTRRRAEPSAPPAAGRADPVGEQRARAGHWTEQMRKRIQGLAREVGYDMPRDEAATVAAAVARAGNEDEAFAILDEVMLRPRTIAEALPGSAAAREPLRPASAPSVARPEQVAALADELTEKKIVVARSAEETEAAVLHDLDKLRATRDLQIPVGERLDEAGQRVADMRSVDDLLDEADSRIAAAAEIRACAMPMPEVLP</sequence>
<dbReference type="RefSeq" id="WP_203197051.1">
    <property type="nucleotide sequence ID" value="NZ_CP063364.1"/>
</dbReference>
<proteinExistence type="predicted"/>
<organism evidence="3 4">
    <name type="scientific">Xanthobacter dioxanivorans</name>
    <dbReference type="NCBI Taxonomy" id="2528964"/>
    <lineage>
        <taxon>Bacteria</taxon>
        <taxon>Pseudomonadati</taxon>
        <taxon>Pseudomonadota</taxon>
        <taxon>Alphaproteobacteria</taxon>
        <taxon>Hyphomicrobiales</taxon>
        <taxon>Xanthobacteraceae</taxon>
        <taxon>Xanthobacter</taxon>
    </lineage>
</organism>
<gene>
    <name evidence="3" type="ORF">EZH22_30315</name>
</gene>
<dbReference type="KEGG" id="xdi:EZH22_30315"/>
<keyword evidence="1" id="KW-0175">Coiled coil</keyword>
<geneLocation type="plasmid" evidence="3 4">
    <name>unnamed2</name>
</geneLocation>